<evidence type="ECO:0000313" key="7">
    <source>
        <dbReference type="EMBL" id="TQM43201.1"/>
    </source>
</evidence>
<evidence type="ECO:0000313" key="8">
    <source>
        <dbReference type="Proteomes" id="UP000319818"/>
    </source>
</evidence>
<dbReference type="GO" id="GO:0008233">
    <property type="term" value="F:peptidase activity"/>
    <property type="evidence" value="ECO:0007669"/>
    <property type="project" value="UniProtKB-KW"/>
</dbReference>
<protein>
    <submittedName>
        <fullName evidence="7">Membrane protein implicated in regulation of membrane protease activity</fullName>
    </submittedName>
</protein>
<sequence>MAMDMWVIWLIAAVGLVVLEIFTLTAALGILGGAALITALGAAAGLPVPMQLIVFSGAAVAGVGLLGPVARRHLTGPRGGAPFGVEALVGKPGYVVQEVTGRDGRIRIGGEEWTARAMDDSVVIPAGATVGVLHIDGATAVVYPRE</sequence>
<evidence type="ECO:0000256" key="1">
    <source>
        <dbReference type="ARBA" id="ARBA00004141"/>
    </source>
</evidence>
<evidence type="ECO:0000256" key="4">
    <source>
        <dbReference type="ARBA" id="ARBA00023136"/>
    </source>
</evidence>
<dbReference type="SUPFAM" id="SSF141322">
    <property type="entry name" value="NfeD domain-like"/>
    <property type="match status" value="1"/>
</dbReference>
<dbReference type="InterPro" id="IPR052165">
    <property type="entry name" value="Membrane_assoc_protease"/>
</dbReference>
<dbReference type="InterPro" id="IPR012340">
    <property type="entry name" value="NA-bd_OB-fold"/>
</dbReference>
<accession>A0A543GAU2</accession>
<evidence type="ECO:0000259" key="6">
    <source>
        <dbReference type="Pfam" id="PF01957"/>
    </source>
</evidence>
<evidence type="ECO:0000256" key="5">
    <source>
        <dbReference type="SAM" id="Phobius"/>
    </source>
</evidence>
<dbReference type="RefSeq" id="WP_246121523.1">
    <property type="nucleotide sequence ID" value="NZ_VFPH01000001.1"/>
</dbReference>
<dbReference type="PANTHER" id="PTHR33507:SF3">
    <property type="entry name" value="INNER MEMBRANE PROTEIN YBBJ"/>
    <property type="match status" value="1"/>
</dbReference>
<dbReference type="Pfam" id="PF01957">
    <property type="entry name" value="NfeD"/>
    <property type="match status" value="1"/>
</dbReference>
<dbReference type="GO" id="GO:0006508">
    <property type="term" value="P:proteolysis"/>
    <property type="evidence" value="ECO:0007669"/>
    <property type="project" value="UniProtKB-KW"/>
</dbReference>
<comment type="caution">
    <text evidence="7">The sequence shown here is derived from an EMBL/GenBank/DDBJ whole genome shotgun (WGS) entry which is preliminary data.</text>
</comment>
<dbReference type="PANTHER" id="PTHR33507">
    <property type="entry name" value="INNER MEMBRANE PROTEIN YBBJ"/>
    <property type="match status" value="1"/>
</dbReference>
<gene>
    <name evidence="7" type="ORF">FB388_0543</name>
</gene>
<proteinExistence type="predicted"/>
<organism evidence="7 8">
    <name type="scientific">Pseudonocardia cypriaca</name>
    <dbReference type="NCBI Taxonomy" id="882449"/>
    <lineage>
        <taxon>Bacteria</taxon>
        <taxon>Bacillati</taxon>
        <taxon>Actinomycetota</taxon>
        <taxon>Actinomycetes</taxon>
        <taxon>Pseudonocardiales</taxon>
        <taxon>Pseudonocardiaceae</taxon>
        <taxon>Pseudonocardia</taxon>
    </lineage>
</organism>
<feature type="domain" description="NfeD-like C-terminal" evidence="6">
    <location>
        <begin position="85"/>
        <end position="144"/>
    </location>
</feature>
<dbReference type="Proteomes" id="UP000319818">
    <property type="component" value="Unassembled WGS sequence"/>
</dbReference>
<keyword evidence="3 5" id="KW-1133">Transmembrane helix</keyword>
<keyword evidence="4 5" id="KW-0472">Membrane</keyword>
<dbReference type="EMBL" id="VFPH01000001">
    <property type="protein sequence ID" value="TQM43201.1"/>
    <property type="molecule type" value="Genomic_DNA"/>
</dbReference>
<keyword evidence="7" id="KW-0645">Protease</keyword>
<keyword evidence="2 5" id="KW-0812">Transmembrane</keyword>
<name>A0A543GAU2_9PSEU</name>
<keyword evidence="7" id="KW-0378">Hydrolase</keyword>
<dbReference type="Gene3D" id="2.40.50.140">
    <property type="entry name" value="Nucleic acid-binding proteins"/>
    <property type="match status" value="1"/>
</dbReference>
<reference evidence="7 8" key="1">
    <citation type="submission" date="2019-06" db="EMBL/GenBank/DDBJ databases">
        <title>Sequencing the genomes of 1000 actinobacteria strains.</title>
        <authorList>
            <person name="Klenk H.-P."/>
        </authorList>
    </citation>
    <scope>NUCLEOTIDE SEQUENCE [LARGE SCALE GENOMIC DNA]</scope>
    <source>
        <strain evidence="7 8">DSM 45511</strain>
    </source>
</reference>
<dbReference type="GO" id="GO:0005886">
    <property type="term" value="C:plasma membrane"/>
    <property type="evidence" value="ECO:0007669"/>
    <property type="project" value="TreeGrafter"/>
</dbReference>
<comment type="subcellular location">
    <subcellularLocation>
        <location evidence="1">Membrane</location>
        <topology evidence="1">Multi-pass membrane protein</topology>
    </subcellularLocation>
</comment>
<evidence type="ECO:0000256" key="3">
    <source>
        <dbReference type="ARBA" id="ARBA00022989"/>
    </source>
</evidence>
<evidence type="ECO:0000256" key="2">
    <source>
        <dbReference type="ARBA" id="ARBA00022692"/>
    </source>
</evidence>
<feature type="transmembrane region" description="Helical" evidence="5">
    <location>
        <begin position="7"/>
        <end position="40"/>
    </location>
</feature>
<feature type="transmembrane region" description="Helical" evidence="5">
    <location>
        <begin position="52"/>
        <end position="70"/>
    </location>
</feature>
<dbReference type="InterPro" id="IPR002810">
    <property type="entry name" value="NfeD-like_C"/>
</dbReference>
<dbReference type="AlphaFoldDB" id="A0A543GAU2"/>
<keyword evidence="8" id="KW-1185">Reference proteome</keyword>